<reference evidence="2 3" key="2">
    <citation type="journal article" date="2019" name="G3 (Bethesda)">
        <title>Hybrid Assembly of the Genome of the Entomopathogenic Nematode Steinernema carpocapsae Identifies the X-Chromosome.</title>
        <authorList>
            <person name="Serra L."/>
            <person name="Macchietto M."/>
            <person name="Macias-Munoz A."/>
            <person name="McGill C.J."/>
            <person name="Rodriguez I.M."/>
            <person name="Rodriguez B."/>
            <person name="Murad R."/>
            <person name="Mortazavi A."/>
        </authorList>
    </citation>
    <scope>NUCLEOTIDE SEQUENCE [LARGE SCALE GENOMIC DNA]</scope>
    <source>
        <strain evidence="2 3">ALL</strain>
    </source>
</reference>
<dbReference type="GO" id="GO:0005634">
    <property type="term" value="C:nucleus"/>
    <property type="evidence" value="ECO:0007669"/>
    <property type="project" value="TreeGrafter"/>
</dbReference>
<dbReference type="AlphaFoldDB" id="A0A4U8V0D5"/>
<feature type="domain" description="Winged helix Storkhead-box1" evidence="1">
    <location>
        <begin position="56"/>
        <end position="133"/>
    </location>
</feature>
<organism evidence="2 3">
    <name type="scientific">Steinernema carpocapsae</name>
    <name type="common">Entomopathogenic nematode</name>
    <dbReference type="NCBI Taxonomy" id="34508"/>
    <lineage>
        <taxon>Eukaryota</taxon>
        <taxon>Metazoa</taxon>
        <taxon>Ecdysozoa</taxon>
        <taxon>Nematoda</taxon>
        <taxon>Chromadorea</taxon>
        <taxon>Rhabditida</taxon>
        <taxon>Tylenchina</taxon>
        <taxon>Panagrolaimomorpha</taxon>
        <taxon>Strongyloidoidea</taxon>
        <taxon>Steinernematidae</taxon>
        <taxon>Steinernema</taxon>
    </lineage>
</organism>
<dbReference type="GO" id="GO:0006357">
    <property type="term" value="P:regulation of transcription by RNA polymerase II"/>
    <property type="evidence" value="ECO:0007669"/>
    <property type="project" value="InterPro"/>
</dbReference>
<dbReference type="STRING" id="34508.A0A4U8V0D5"/>
<dbReference type="PANTHER" id="PTHR22437">
    <property type="entry name" value="WINGED HELIX DOMAIN-CONTAINING PROTEIN"/>
    <property type="match status" value="1"/>
</dbReference>
<dbReference type="EMBL" id="AZBU02000001">
    <property type="protein sequence ID" value="TMS38864.1"/>
    <property type="molecule type" value="Genomic_DNA"/>
</dbReference>
<comment type="caution">
    <text evidence="2">The sequence shown here is derived from an EMBL/GenBank/DDBJ whole genome shotgun (WGS) entry which is preliminary data.</text>
</comment>
<dbReference type="InterPro" id="IPR019391">
    <property type="entry name" value="Storkhead-box_WHD"/>
</dbReference>
<dbReference type="OrthoDB" id="10020110at2759"/>
<evidence type="ECO:0000259" key="1">
    <source>
        <dbReference type="Pfam" id="PF10264"/>
    </source>
</evidence>
<name>A0A4U8V0D5_STECR</name>
<reference evidence="2 3" key="1">
    <citation type="journal article" date="2015" name="Genome Biol.">
        <title>Comparative genomics of Steinernema reveals deeply conserved gene regulatory networks.</title>
        <authorList>
            <person name="Dillman A.R."/>
            <person name="Macchietto M."/>
            <person name="Porter C.F."/>
            <person name="Rogers A."/>
            <person name="Williams B."/>
            <person name="Antoshechkin I."/>
            <person name="Lee M.M."/>
            <person name="Goodwin Z."/>
            <person name="Lu X."/>
            <person name="Lewis E.E."/>
            <person name="Goodrich-Blair H."/>
            <person name="Stock S.P."/>
            <person name="Adams B.J."/>
            <person name="Sternberg P.W."/>
            <person name="Mortazavi A."/>
        </authorList>
    </citation>
    <scope>NUCLEOTIDE SEQUENCE [LARGE SCALE GENOMIC DNA]</scope>
    <source>
        <strain evidence="2 3">ALL</strain>
    </source>
</reference>
<gene>
    <name evidence="2" type="ORF">L596_005493</name>
</gene>
<dbReference type="Pfam" id="PF10264">
    <property type="entry name" value="WHD_Storkhead"/>
    <property type="match status" value="1"/>
</dbReference>
<dbReference type="InterPro" id="IPR040126">
    <property type="entry name" value="STOX1/2"/>
</dbReference>
<proteinExistence type="predicted"/>
<dbReference type="GO" id="GO:0000977">
    <property type="term" value="F:RNA polymerase II transcription regulatory region sequence-specific DNA binding"/>
    <property type="evidence" value="ECO:0007669"/>
    <property type="project" value="TreeGrafter"/>
</dbReference>
<protein>
    <recommendedName>
        <fullName evidence="1">Winged helix Storkhead-box1 domain-containing protein</fullName>
    </recommendedName>
</protein>
<keyword evidence="3" id="KW-1185">Reference proteome</keyword>
<evidence type="ECO:0000313" key="2">
    <source>
        <dbReference type="EMBL" id="TMS38864.1"/>
    </source>
</evidence>
<dbReference type="GO" id="GO:0005737">
    <property type="term" value="C:cytoplasm"/>
    <property type="evidence" value="ECO:0007669"/>
    <property type="project" value="TreeGrafter"/>
</dbReference>
<accession>A0A4U8V0D5</accession>
<sequence length="474" mass="51794">MLRLFEYPHTLARFITVLAPFGDKTCNLAELDARARARAQTIRTQATGDMGGIQIDRVEQTQFVPLADVICDVIAQLNRLGQAATHETLATEIHVRFAGVQPPSVAMISQTLSGLIRTGLVYQMGQHLFVSVPAAAVPSDKPSYPYHVAPVSSAAPVSCTVECQTGKSIINGGCNDEAAKENDAANDAKAKAAKRGIFARLFARKDNHTSPAKGKKAASSGLATFTAQFPPPNWICSNSNKENAVVEDIKTKRFYTFPENLCKNQPSYDDDETTEADTYINLREVPAAVKRYDQRRNRDKRRSRRYYISGSSECLDYGPIDPPECLPAYDAEIIEQIKPQRMKQRRRTVHVPSSRVPVRTSTPINAVVAVSRRGGSDSAYSASPVMPEGSESTTFFAHAASASWSEDNCAQTSSDGVDSGSMQGEQHIYVNLGPTNDSTQFEEITQTENCAVAASTLKASEYRADTRNIFPVNL</sequence>
<dbReference type="PANTHER" id="PTHR22437:SF0">
    <property type="entry name" value="FI21431P1"/>
    <property type="match status" value="1"/>
</dbReference>
<evidence type="ECO:0000313" key="3">
    <source>
        <dbReference type="Proteomes" id="UP000298663"/>
    </source>
</evidence>
<dbReference type="Proteomes" id="UP000298663">
    <property type="component" value="Unassembled WGS sequence"/>
</dbReference>